<dbReference type="Pfam" id="PF03717">
    <property type="entry name" value="PBP_dimer"/>
    <property type="match status" value="1"/>
</dbReference>
<keyword evidence="8" id="KW-1185">Reference proteome</keyword>
<evidence type="ECO:0000256" key="3">
    <source>
        <dbReference type="ARBA" id="ARBA00023136"/>
    </source>
</evidence>
<dbReference type="SUPFAM" id="SSF56519">
    <property type="entry name" value="Penicillin binding protein dimerisation domain"/>
    <property type="match status" value="1"/>
</dbReference>
<keyword evidence="3" id="KW-0472">Membrane</keyword>
<dbReference type="AlphaFoldDB" id="A0A329MTY1"/>
<evidence type="ECO:0000313" key="8">
    <source>
        <dbReference type="Proteomes" id="UP000250369"/>
    </source>
</evidence>
<comment type="similarity">
    <text evidence="2">Belongs to the transpeptidase family.</text>
</comment>
<dbReference type="InterPro" id="IPR001460">
    <property type="entry name" value="PCN-bd_Tpept"/>
</dbReference>
<dbReference type="Gene3D" id="3.10.450.100">
    <property type="entry name" value="NTF2-like, domain 1"/>
    <property type="match status" value="1"/>
</dbReference>
<dbReference type="GO" id="GO:0005886">
    <property type="term" value="C:plasma membrane"/>
    <property type="evidence" value="ECO:0007669"/>
    <property type="project" value="TreeGrafter"/>
</dbReference>
<dbReference type="InterPro" id="IPR005311">
    <property type="entry name" value="PBP_dimer"/>
</dbReference>
<evidence type="ECO:0000259" key="5">
    <source>
        <dbReference type="Pfam" id="PF03717"/>
    </source>
</evidence>
<dbReference type="GO" id="GO:0071972">
    <property type="term" value="F:peptidoglycan L,D-transpeptidase activity"/>
    <property type="evidence" value="ECO:0007669"/>
    <property type="project" value="TreeGrafter"/>
</dbReference>
<dbReference type="GO" id="GO:0008658">
    <property type="term" value="F:penicillin binding"/>
    <property type="evidence" value="ECO:0007669"/>
    <property type="project" value="InterPro"/>
</dbReference>
<comment type="caution">
    <text evidence="7">The sequence shown here is derived from an EMBL/GenBank/DDBJ whole genome shotgun (WGS) entry which is preliminary data.</text>
</comment>
<dbReference type="PANTHER" id="PTHR30627:SF25">
    <property type="entry name" value="PENICILLIN-BINDING PROTEIN 3"/>
    <property type="match status" value="1"/>
</dbReference>
<proteinExistence type="inferred from homology"/>
<evidence type="ECO:0000259" key="6">
    <source>
        <dbReference type="Pfam" id="PF05223"/>
    </source>
</evidence>
<dbReference type="InterPro" id="IPR007887">
    <property type="entry name" value="MecA_N"/>
</dbReference>
<feature type="domain" description="NTF2-like N-terminal transpeptidase" evidence="6">
    <location>
        <begin position="31"/>
        <end position="146"/>
    </location>
</feature>
<accession>A0A329MTY1</accession>
<feature type="domain" description="Penicillin-binding protein dimerisation" evidence="5">
    <location>
        <begin position="155"/>
        <end position="321"/>
    </location>
</feature>
<organism evidence="7 8">
    <name type="scientific">Paenibacillus contaminans</name>
    <dbReference type="NCBI Taxonomy" id="450362"/>
    <lineage>
        <taxon>Bacteria</taxon>
        <taxon>Bacillati</taxon>
        <taxon>Bacillota</taxon>
        <taxon>Bacilli</taxon>
        <taxon>Bacillales</taxon>
        <taxon>Paenibacillaceae</taxon>
        <taxon>Paenibacillus</taxon>
    </lineage>
</organism>
<dbReference type="PANTHER" id="PTHR30627">
    <property type="entry name" value="PEPTIDOGLYCAN D,D-TRANSPEPTIDASE"/>
    <property type="match status" value="1"/>
</dbReference>
<dbReference type="InterPro" id="IPR036138">
    <property type="entry name" value="PBP_dimer_sf"/>
</dbReference>
<dbReference type="Gene3D" id="3.90.1310.10">
    <property type="entry name" value="Penicillin-binding protein 2a (Domain 2)"/>
    <property type="match status" value="1"/>
</dbReference>
<evidence type="ECO:0000259" key="4">
    <source>
        <dbReference type="Pfam" id="PF00905"/>
    </source>
</evidence>
<dbReference type="GO" id="GO:0071555">
    <property type="term" value="P:cell wall organization"/>
    <property type="evidence" value="ECO:0007669"/>
    <property type="project" value="TreeGrafter"/>
</dbReference>
<protein>
    <submittedName>
        <fullName evidence="7">Penicillin-binding transpeptidase domain-containing protein</fullName>
    </submittedName>
</protein>
<comment type="subcellular location">
    <subcellularLocation>
        <location evidence="1">Membrane</location>
    </subcellularLocation>
</comment>
<dbReference type="Pfam" id="PF05223">
    <property type="entry name" value="MecA_N"/>
    <property type="match status" value="1"/>
</dbReference>
<dbReference type="Gene3D" id="3.40.710.10">
    <property type="entry name" value="DD-peptidase/beta-lactamase superfamily"/>
    <property type="match status" value="1"/>
</dbReference>
<evidence type="ECO:0000313" key="7">
    <source>
        <dbReference type="EMBL" id="RAV22798.1"/>
    </source>
</evidence>
<feature type="domain" description="Penicillin-binding protein transpeptidase" evidence="4">
    <location>
        <begin position="354"/>
        <end position="667"/>
    </location>
</feature>
<evidence type="ECO:0000256" key="1">
    <source>
        <dbReference type="ARBA" id="ARBA00004370"/>
    </source>
</evidence>
<dbReference type="OrthoDB" id="9766847at2"/>
<dbReference type="PROSITE" id="PS51257">
    <property type="entry name" value="PROKAR_LIPOPROTEIN"/>
    <property type="match status" value="1"/>
</dbReference>
<dbReference type="Proteomes" id="UP000250369">
    <property type="component" value="Unassembled WGS sequence"/>
</dbReference>
<reference evidence="7 8" key="1">
    <citation type="journal article" date="2009" name="Int. J. Syst. Evol. Microbiol.">
        <title>Paenibacillus contaminans sp. nov., isolated from a contaminated laboratory plate.</title>
        <authorList>
            <person name="Chou J.H."/>
            <person name="Lee J.H."/>
            <person name="Lin M.C."/>
            <person name="Chang P.S."/>
            <person name="Arun A.B."/>
            <person name="Young C.C."/>
            <person name="Chen W.M."/>
        </authorList>
    </citation>
    <scope>NUCLEOTIDE SEQUENCE [LARGE SCALE GENOMIC DNA]</scope>
    <source>
        <strain evidence="7 8">CKOBP-6</strain>
    </source>
</reference>
<gene>
    <name evidence="7" type="ORF">DQG23_00855</name>
</gene>
<dbReference type="InterPro" id="IPR032710">
    <property type="entry name" value="NTF2-like_dom_sf"/>
</dbReference>
<dbReference type="GO" id="GO:0046677">
    <property type="term" value="P:response to antibiotic"/>
    <property type="evidence" value="ECO:0007669"/>
    <property type="project" value="InterPro"/>
</dbReference>
<sequence>MRVDKRLLVWLSVFVLMIIVYGCKEKLPSSEDGMKAYLTAWSKGEYEDMYEQLSGEAKAAVSKDVFVTRHSSIYEGISASELDIQLVFASHDENGDKSRDTFGIHVKMTTIAGDVEFDQTVTMVLENKAWRVEWTPGFIFPQLQESDKVRVQSLKAERGAIVDRSGQSLAFNEEKLEIGIVPKDLPEPAGDTLKRLAGILQSSEEEIEQKRTASWVKPDYFVPIAVLSKDDPKVKAVQALKGTAIRNKKVRSYPLKEAAAHLVGYIGKQNADEWARLKDKGYMEDDYVGKAGLEQVFEEQLRGTDGGRIYIVDANGKEKGTIASRDAVNGRDITLTVDANLQTSIYKQLENDAGAAAAIHPLTGEVLALVSSPAYNPNAFVTGVPESLWKKWNEDPDKPLLNRFARTFSPGSAFKPITAAIALDTHTIDPEQERNITGKQWRKDGSWGNYYVTRVSDAAAKVNLLKGLMYSDNIYFAQTALEMGEQRFVAEAGKFGFGEKLPVPYPLDVSTLMNESMKNEIQLADSGYGQGEVLMNPLHISTAYTAFVNAGNIVSPVLVREEGQAAERKVWKSEVIRPETADLITRDLIQVVESPAGTGRDAKIEGVTLAAKTGTAELKQSKGAAGKEVGWFVAYNTNDPRLLLALMVENVEGRGGSHYLSPKVRTVFKQYLR</sequence>
<name>A0A329MTY1_9BACL</name>
<dbReference type="EMBL" id="QMFB01000001">
    <property type="protein sequence ID" value="RAV22798.1"/>
    <property type="molecule type" value="Genomic_DNA"/>
</dbReference>
<dbReference type="RefSeq" id="WP_113028907.1">
    <property type="nucleotide sequence ID" value="NZ_QMFB01000001.1"/>
</dbReference>
<dbReference type="InterPro" id="IPR012338">
    <property type="entry name" value="Beta-lactam/transpept-like"/>
</dbReference>
<dbReference type="InterPro" id="IPR050515">
    <property type="entry name" value="Beta-lactam/transpept"/>
</dbReference>
<evidence type="ECO:0000256" key="2">
    <source>
        <dbReference type="ARBA" id="ARBA00007171"/>
    </source>
</evidence>
<dbReference type="SUPFAM" id="SSF54427">
    <property type="entry name" value="NTF2-like"/>
    <property type="match status" value="1"/>
</dbReference>
<dbReference type="Pfam" id="PF00905">
    <property type="entry name" value="Transpeptidase"/>
    <property type="match status" value="1"/>
</dbReference>
<dbReference type="SUPFAM" id="SSF56601">
    <property type="entry name" value="beta-lactamase/transpeptidase-like"/>
    <property type="match status" value="1"/>
</dbReference>
<dbReference type="Gene3D" id="3.30.1390.30">
    <property type="entry name" value="Penicillin-binding protein 2a, domain 3"/>
    <property type="match status" value="1"/>
</dbReference>